<feature type="compositionally biased region" description="Polar residues" evidence="1">
    <location>
        <begin position="260"/>
        <end position="287"/>
    </location>
</feature>
<keyword evidence="2" id="KW-1133">Transmembrane helix</keyword>
<accession>A0ABR0SN54</accession>
<keyword evidence="2" id="KW-0472">Membrane</keyword>
<evidence type="ECO:0000313" key="3">
    <source>
        <dbReference type="EMBL" id="KAK5993594.1"/>
    </source>
</evidence>
<gene>
    <name evidence="3" type="ORF">PT974_07028</name>
</gene>
<dbReference type="EMBL" id="JAVFKD010000012">
    <property type="protein sequence ID" value="KAK5993594.1"/>
    <property type="molecule type" value="Genomic_DNA"/>
</dbReference>
<keyword evidence="2" id="KW-0812">Transmembrane</keyword>
<organism evidence="3 4">
    <name type="scientific">Cladobotryum mycophilum</name>
    <dbReference type="NCBI Taxonomy" id="491253"/>
    <lineage>
        <taxon>Eukaryota</taxon>
        <taxon>Fungi</taxon>
        <taxon>Dikarya</taxon>
        <taxon>Ascomycota</taxon>
        <taxon>Pezizomycotina</taxon>
        <taxon>Sordariomycetes</taxon>
        <taxon>Hypocreomycetidae</taxon>
        <taxon>Hypocreales</taxon>
        <taxon>Hypocreaceae</taxon>
        <taxon>Cladobotryum</taxon>
    </lineage>
</organism>
<protein>
    <submittedName>
        <fullName evidence="3">Uncharacterized protein</fullName>
    </submittedName>
</protein>
<evidence type="ECO:0000256" key="1">
    <source>
        <dbReference type="SAM" id="MobiDB-lite"/>
    </source>
</evidence>
<feature type="region of interest" description="Disordered" evidence="1">
    <location>
        <begin position="150"/>
        <end position="287"/>
    </location>
</feature>
<proteinExistence type="predicted"/>
<feature type="compositionally biased region" description="Low complexity" evidence="1">
    <location>
        <begin position="153"/>
        <end position="259"/>
    </location>
</feature>
<evidence type="ECO:0000313" key="4">
    <source>
        <dbReference type="Proteomes" id="UP001338125"/>
    </source>
</evidence>
<reference evidence="3 4" key="1">
    <citation type="submission" date="2024-01" db="EMBL/GenBank/DDBJ databases">
        <title>Complete genome of Cladobotryum mycophilum ATHUM6906.</title>
        <authorList>
            <person name="Christinaki A.C."/>
            <person name="Myridakis A.I."/>
            <person name="Kouvelis V.N."/>
        </authorList>
    </citation>
    <scope>NUCLEOTIDE SEQUENCE [LARGE SCALE GENOMIC DNA]</scope>
    <source>
        <strain evidence="3 4">ATHUM6906</strain>
    </source>
</reference>
<dbReference type="Proteomes" id="UP001338125">
    <property type="component" value="Unassembled WGS sequence"/>
</dbReference>
<evidence type="ECO:0000256" key="2">
    <source>
        <dbReference type="SAM" id="Phobius"/>
    </source>
</evidence>
<feature type="transmembrane region" description="Helical" evidence="2">
    <location>
        <begin position="51"/>
        <end position="68"/>
    </location>
</feature>
<sequence length="340" mass="35203">MAPNNMYRDAHLEAGLLKSSEEEKKTGYQAPGSQEYAQPKPTRKMSPVRKALLVLGVATILGLGVASARPTFMHCGSKSHDSKAGFANGDESELVKDLKTASPDVLHRLLHAYLPEVYQHGVYASDREAIEAIGQDNPSVAAALIKIAKRQDTGSSNTTTASSANVNSETSATSQPVTTSEVAAATTTTQASVTSNPVTTSATPTTSQPVTTSPEQTTSTPVETTSSVKSTSAAPTTSAPVTSAETPTPTPTSPETSTSIQKTITAGKKTTSSPVPHTFTSTLPDGGTITYTSTSWVAVVPTDQSNTDKSPDLQNDASVPRAQMALPAVLGLMAGAVLMI</sequence>
<name>A0ABR0SN54_9HYPO</name>
<feature type="region of interest" description="Disordered" evidence="1">
    <location>
        <begin position="1"/>
        <end position="43"/>
    </location>
</feature>
<keyword evidence="4" id="KW-1185">Reference proteome</keyword>
<comment type="caution">
    <text evidence="3">The sequence shown here is derived from an EMBL/GenBank/DDBJ whole genome shotgun (WGS) entry which is preliminary data.</text>
</comment>